<protein>
    <submittedName>
        <fullName evidence="8">Thiamine biosynthesis protein ThiF</fullName>
    </submittedName>
</protein>
<feature type="domain" description="JAB" evidence="7">
    <location>
        <begin position="615"/>
        <end position="734"/>
    </location>
</feature>
<feature type="domain" description="THIF-type NAD/FAD binding fold" evidence="6">
    <location>
        <begin position="370"/>
        <end position="471"/>
    </location>
</feature>
<sequence length="742" mass="82662">MIEYFELGELPNTLTSAQLYPATVALIKACEKHPHIAIRELRIAEQGDDRSEYIVIDAGDGEVNAGNPGRIRRKERLAIEINPERRVPIVARTLRKDFPSLSHQHAWVPGTPRTLCLYETAWSAEERSWTAERFLRRVFWWLKESSELRLHREDQPLEQLFYLSPYQLILPANHYEYANSADRKLMIQEVHKGPPITWRAVPESDGSSVKAIRVLMIEVPPVEARSVVMFPETLGALHEQLVSWGSELADRLLKTTFDAIPNGIKPPSGKGEALLILVWVPRLRNGRDERPDVMGYVVGTSLYELAGAFDILGPKDGAGLQFRFQPLDGQVGSGWQKFPLLPVEIRPSMDAKKARDLSAIDHDTAVFKGVLAGVGALGSTFADIWVRSGWGQWTFIDPDQLLPHNLVRQLGFDGQLGLSKTAVVQELASYIYPHEPAPAAIAKSVIEEDDEVVQALREAQLVVDVTTTFEVPRSLAVRDEAPRTVSLFLTPSGLSSVMLMEDASRTQRIDALEGQYYRAILNSEWGQSHLEHHFGDRWVGGGCRDISVRMSNECIHAHAGILSRQLRQAVLKDDARLCIWSADEASGAVHAHEVELFAVTREITAGWSVTYDHGLLLKLRDIRRCALPNETGGAILGVTDFKNRTITLVDVLPAPPDSESSPTHFIRGREGQRGALERVQQLTARVVDYVGDWHSHPPGSSARASADDEKLIATLHQRMSVDGLPAVMVIVSEQEMNIVVKH</sequence>
<dbReference type="InterPro" id="IPR028090">
    <property type="entry name" value="JAB_dom_prok"/>
</dbReference>
<dbReference type="GO" id="GO:0008237">
    <property type="term" value="F:metallopeptidase activity"/>
    <property type="evidence" value="ECO:0007669"/>
    <property type="project" value="UniProtKB-KW"/>
</dbReference>
<evidence type="ECO:0000256" key="2">
    <source>
        <dbReference type="ARBA" id="ARBA00022723"/>
    </source>
</evidence>
<reference evidence="8 9" key="1">
    <citation type="submission" date="2015-06" db="EMBL/GenBank/DDBJ databases">
        <authorList>
            <person name="Hoefler B.C."/>
            <person name="Straight P.D."/>
        </authorList>
    </citation>
    <scope>NUCLEOTIDE SEQUENCE [LARGE SCALE GENOMIC DNA]</scope>
    <source>
        <strain evidence="8 9">Riq4</strain>
    </source>
</reference>
<dbReference type="SUPFAM" id="SSF102712">
    <property type="entry name" value="JAB1/MPN domain"/>
    <property type="match status" value="1"/>
</dbReference>
<dbReference type="OrthoDB" id="5470925at2"/>
<dbReference type="Gene3D" id="3.40.50.720">
    <property type="entry name" value="NAD(P)-binding Rossmann-like Domain"/>
    <property type="match status" value="1"/>
</dbReference>
<evidence type="ECO:0000259" key="6">
    <source>
        <dbReference type="Pfam" id="PF00899"/>
    </source>
</evidence>
<evidence type="ECO:0000256" key="1">
    <source>
        <dbReference type="ARBA" id="ARBA00022670"/>
    </source>
</evidence>
<keyword evidence="1" id="KW-0645">Protease</keyword>
<dbReference type="AlphaFoldDB" id="A0A0L1MMN5"/>
<dbReference type="PATRIC" id="fig|317.197.peg.3777"/>
<dbReference type="Pfam" id="PF00899">
    <property type="entry name" value="ThiF"/>
    <property type="match status" value="1"/>
</dbReference>
<evidence type="ECO:0000313" key="8">
    <source>
        <dbReference type="EMBL" id="KNH29499.1"/>
    </source>
</evidence>
<dbReference type="GO" id="GO:0006508">
    <property type="term" value="P:proteolysis"/>
    <property type="evidence" value="ECO:0007669"/>
    <property type="project" value="UniProtKB-KW"/>
</dbReference>
<dbReference type="InterPro" id="IPR000594">
    <property type="entry name" value="ThiF_NAD_FAD-bd"/>
</dbReference>
<dbReference type="Gene3D" id="3.40.140.10">
    <property type="entry name" value="Cytidine Deaminase, domain 2"/>
    <property type="match status" value="1"/>
</dbReference>
<evidence type="ECO:0000256" key="5">
    <source>
        <dbReference type="ARBA" id="ARBA00023049"/>
    </source>
</evidence>
<evidence type="ECO:0000313" key="9">
    <source>
        <dbReference type="Proteomes" id="UP000036955"/>
    </source>
</evidence>
<name>A0A0L1MMN5_PSESX</name>
<comment type="caution">
    <text evidence="8">The sequence shown here is derived from an EMBL/GenBank/DDBJ whole genome shotgun (WGS) entry which is preliminary data.</text>
</comment>
<dbReference type="Proteomes" id="UP000036955">
    <property type="component" value="Unassembled WGS sequence"/>
</dbReference>
<evidence type="ECO:0000256" key="3">
    <source>
        <dbReference type="ARBA" id="ARBA00022801"/>
    </source>
</evidence>
<accession>A0A0L1MMN5</accession>
<organism evidence="8 9">
    <name type="scientific">Pseudomonas syringae</name>
    <dbReference type="NCBI Taxonomy" id="317"/>
    <lineage>
        <taxon>Bacteria</taxon>
        <taxon>Pseudomonadati</taxon>
        <taxon>Pseudomonadota</taxon>
        <taxon>Gammaproteobacteria</taxon>
        <taxon>Pseudomonadales</taxon>
        <taxon>Pseudomonadaceae</taxon>
        <taxon>Pseudomonas</taxon>
    </lineage>
</organism>
<keyword evidence="2" id="KW-0479">Metal-binding</keyword>
<dbReference type="SUPFAM" id="SSF69572">
    <property type="entry name" value="Activating enzymes of the ubiquitin-like proteins"/>
    <property type="match status" value="1"/>
</dbReference>
<dbReference type="Pfam" id="PF14457">
    <property type="entry name" value="Prok-E2_A"/>
    <property type="match status" value="1"/>
</dbReference>
<keyword evidence="5" id="KW-0482">Metalloprotease</keyword>
<dbReference type="InterPro" id="IPR032865">
    <property type="entry name" value="Prok-E2_A"/>
</dbReference>
<evidence type="ECO:0000259" key="7">
    <source>
        <dbReference type="Pfam" id="PF14464"/>
    </source>
</evidence>
<keyword evidence="4" id="KW-0862">Zinc</keyword>
<dbReference type="Pfam" id="PF14464">
    <property type="entry name" value="Prok-JAB"/>
    <property type="match status" value="1"/>
</dbReference>
<evidence type="ECO:0000256" key="4">
    <source>
        <dbReference type="ARBA" id="ARBA00022833"/>
    </source>
</evidence>
<gene>
    <name evidence="8" type="ORF">ACS77_02125</name>
</gene>
<dbReference type="EMBL" id="LFQK01000004">
    <property type="protein sequence ID" value="KNH29499.1"/>
    <property type="molecule type" value="Genomic_DNA"/>
</dbReference>
<proteinExistence type="predicted"/>
<dbReference type="InterPro" id="IPR035985">
    <property type="entry name" value="Ubiquitin-activating_enz"/>
</dbReference>
<dbReference type="GO" id="GO:0046872">
    <property type="term" value="F:metal ion binding"/>
    <property type="evidence" value="ECO:0007669"/>
    <property type="project" value="UniProtKB-KW"/>
</dbReference>
<keyword evidence="3" id="KW-0378">Hydrolase</keyword>
<dbReference type="GO" id="GO:0008641">
    <property type="term" value="F:ubiquitin-like modifier activating enzyme activity"/>
    <property type="evidence" value="ECO:0007669"/>
    <property type="project" value="InterPro"/>
</dbReference>